<protein>
    <submittedName>
        <fullName evidence="9">Type IV secretion system DNA-binding domain-containing protein</fullName>
    </submittedName>
</protein>
<dbReference type="InterPro" id="IPR019476">
    <property type="entry name" value="T4SS_TraD_DNA-bd"/>
</dbReference>
<comment type="subcellular location">
    <subcellularLocation>
        <location evidence="1">Cell membrane</location>
        <topology evidence="1">Multi-pass membrane protein</topology>
    </subcellularLocation>
</comment>
<dbReference type="Pfam" id="PF10412">
    <property type="entry name" value="TrwB_AAD_bind"/>
    <property type="match status" value="1"/>
</dbReference>
<keyword evidence="9" id="KW-0238">DNA-binding</keyword>
<dbReference type="SUPFAM" id="SSF52540">
    <property type="entry name" value="P-loop containing nucleoside triphosphate hydrolases"/>
    <property type="match status" value="1"/>
</dbReference>
<feature type="compositionally biased region" description="Basic and acidic residues" evidence="6">
    <location>
        <begin position="598"/>
        <end position="618"/>
    </location>
</feature>
<keyword evidence="10" id="KW-1185">Reference proteome</keyword>
<evidence type="ECO:0000256" key="3">
    <source>
        <dbReference type="ARBA" id="ARBA00022692"/>
    </source>
</evidence>
<feature type="region of interest" description="Disordered" evidence="6">
    <location>
        <begin position="598"/>
        <end position="658"/>
    </location>
</feature>
<keyword evidence="3 7" id="KW-0812">Transmembrane</keyword>
<dbReference type="CDD" id="cd01127">
    <property type="entry name" value="TrwB_TraG_TraD_VirD4"/>
    <property type="match status" value="1"/>
</dbReference>
<dbReference type="GO" id="GO:0003677">
    <property type="term" value="F:DNA binding"/>
    <property type="evidence" value="ECO:0007669"/>
    <property type="project" value="UniProtKB-KW"/>
</dbReference>
<gene>
    <name evidence="9" type="ORF">ACFQBQ_17190</name>
</gene>
<dbReference type="Gene3D" id="3.40.50.300">
    <property type="entry name" value="P-loop containing nucleotide triphosphate hydrolases"/>
    <property type="match status" value="2"/>
</dbReference>
<evidence type="ECO:0000259" key="8">
    <source>
        <dbReference type="Pfam" id="PF10412"/>
    </source>
</evidence>
<evidence type="ECO:0000313" key="10">
    <source>
        <dbReference type="Proteomes" id="UP001596391"/>
    </source>
</evidence>
<keyword evidence="4 7" id="KW-1133">Transmembrane helix</keyword>
<dbReference type="InterPro" id="IPR027417">
    <property type="entry name" value="P-loop_NTPase"/>
</dbReference>
<dbReference type="PANTHER" id="PTHR37937:SF1">
    <property type="entry name" value="CONJUGATIVE TRANSFER: DNA TRANSPORT"/>
    <property type="match status" value="1"/>
</dbReference>
<evidence type="ECO:0000313" key="9">
    <source>
        <dbReference type="EMBL" id="MFC6647273.1"/>
    </source>
</evidence>
<evidence type="ECO:0000256" key="2">
    <source>
        <dbReference type="ARBA" id="ARBA00022475"/>
    </source>
</evidence>
<organism evidence="9 10">
    <name type="scientific">Granulicella cerasi</name>
    <dbReference type="NCBI Taxonomy" id="741063"/>
    <lineage>
        <taxon>Bacteria</taxon>
        <taxon>Pseudomonadati</taxon>
        <taxon>Acidobacteriota</taxon>
        <taxon>Terriglobia</taxon>
        <taxon>Terriglobales</taxon>
        <taxon>Acidobacteriaceae</taxon>
        <taxon>Granulicella</taxon>
    </lineage>
</organism>
<dbReference type="Proteomes" id="UP001596391">
    <property type="component" value="Unassembled WGS sequence"/>
</dbReference>
<reference evidence="10" key="1">
    <citation type="journal article" date="2019" name="Int. J. Syst. Evol. Microbiol.">
        <title>The Global Catalogue of Microorganisms (GCM) 10K type strain sequencing project: providing services to taxonomists for standard genome sequencing and annotation.</title>
        <authorList>
            <consortium name="The Broad Institute Genomics Platform"/>
            <consortium name="The Broad Institute Genome Sequencing Center for Infectious Disease"/>
            <person name="Wu L."/>
            <person name="Ma J."/>
        </authorList>
    </citation>
    <scope>NUCLEOTIDE SEQUENCE [LARGE SCALE GENOMIC DNA]</scope>
    <source>
        <strain evidence="10">CGMCC 1.16026</strain>
    </source>
</reference>
<accession>A0ABW1ZGI4</accession>
<dbReference type="InterPro" id="IPR051539">
    <property type="entry name" value="T4SS-coupling_protein"/>
</dbReference>
<dbReference type="EMBL" id="JBHSWI010000001">
    <property type="protein sequence ID" value="MFC6647273.1"/>
    <property type="molecule type" value="Genomic_DNA"/>
</dbReference>
<sequence length="658" mass="74251">MSTGPMRFPSRGRWLLWLILLFVLGPFLVIVPGTLWLGWTMNPVQNFYLGTYAACSTLSPYPAALTTVRYVEKTAPGRKPEPLLPEDAVKRSDPKQRFALSPKAIAEGWRGITVLPPGKVRAAELKAYLQDTIYDGDSAWLIFLRPVLYLTAAVLFPYTLWLLFGHKVRISRKHEQRHGRRTKGPELVPAFNVFRRSGEDGIRFRMERDGLLGRVIPGPSFSIPKRLESSHILLMGDTGSGKSSAIRQILRQVQDRGESAIVYDPAMDFLGEFYDPKRGDLILNPLDQRCPYWGLGGEIDRPETATTIAAAMLPEKEYEKAFFTDAPRRVLAHLLRNKPQPRDILRMMADPSYIEAAVRGTPLAALLDPGAPAQRAGVLSSLNMVADSLELLPEWEHTRKTFATAEWYTERNRWVFLTSSAAYREKVLPLHSAWLDLFILRMMGYCEDPAVKPVWFVLDELASLNKLPQLHTAITENRKYGNPVVMGIQGRSQMEKRYGQDAEAMLSQPATKIFLKTSEPRAAKWISESIGEIEVERLKESRSMGLLRSKKSFAMEIATKPLIMASEIAGLAPLTGFIKLENHVLPAKFRLAKKESKQSEFLERMRDEPSPRKADRVETLTPTKAPETKKPVQGVLPLEETSAAKREGFRWDESKGIE</sequence>
<feature type="compositionally biased region" description="Basic and acidic residues" evidence="6">
    <location>
        <begin position="642"/>
        <end position="658"/>
    </location>
</feature>
<feature type="transmembrane region" description="Helical" evidence="7">
    <location>
        <begin position="14"/>
        <end position="39"/>
    </location>
</feature>
<keyword evidence="2" id="KW-1003">Cell membrane</keyword>
<proteinExistence type="predicted"/>
<name>A0ABW1ZGI4_9BACT</name>
<keyword evidence="5 7" id="KW-0472">Membrane</keyword>
<comment type="caution">
    <text evidence="9">The sequence shown here is derived from an EMBL/GenBank/DDBJ whole genome shotgun (WGS) entry which is preliminary data.</text>
</comment>
<evidence type="ECO:0000256" key="4">
    <source>
        <dbReference type="ARBA" id="ARBA00022989"/>
    </source>
</evidence>
<feature type="domain" description="Type IV secretion system coupling protein TraD DNA-binding" evidence="8">
    <location>
        <begin position="220"/>
        <end position="587"/>
    </location>
</feature>
<evidence type="ECO:0000256" key="6">
    <source>
        <dbReference type="SAM" id="MobiDB-lite"/>
    </source>
</evidence>
<dbReference type="PANTHER" id="PTHR37937">
    <property type="entry name" value="CONJUGATIVE TRANSFER: DNA TRANSPORT"/>
    <property type="match status" value="1"/>
</dbReference>
<dbReference type="RefSeq" id="WP_263370820.1">
    <property type="nucleotide sequence ID" value="NZ_JAGSYD010000002.1"/>
</dbReference>
<feature type="transmembrane region" description="Helical" evidence="7">
    <location>
        <begin position="147"/>
        <end position="164"/>
    </location>
</feature>
<evidence type="ECO:0000256" key="7">
    <source>
        <dbReference type="SAM" id="Phobius"/>
    </source>
</evidence>
<evidence type="ECO:0000256" key="5">
    <source>
        <dbReference type="ARBA" id="ARBA00023136"/>
    </source>
</evidence>
<evidence type="ECO:0000256" key="1">
    <source>
        <dbReference type="ARBA" id="ARBA00004651"/>
    </source>
</evidence>